<dbReference type="PROSITE" id="PS50850">
    <property type="entry name" value="MFS"/>
    <property type="match status" value="1"/>
</dbReference>
<evidence type="ECO:0000313" key="10">
    <source>
        <dbReference type="Proteomes" id="UP001345691"/>
    </source>
</evidence>
<dbReference type="Pfam" id="PF06609">
    <property type="entry name" value="TRI12"/>
    <property type="match status" value="1"/>
</dbReference>
<feature type="region of interest" description="Disordered" evidence="6">
    <location>
        <begin position="569"/>
        <end position="589"/>
    </location>
</feature>
<evidence type="ECO:0000256" key="3">
    <source>
        <dbReference type="ARBA" id="ARBA00022692"/>
    </source>
</evidence>
<gene>
    <name evidence="9" type="ORF">LTR69_011260</name>
</gene>
<feature type="transmembrane region" description="Helical" evidence="7">
    <location>
        <begin position="275"/>
        <end position="297"/>
    </location>
</feature>
<keyword evidence="10" id="KW-1185">Reference proteome</keyword>
<dbReference type="PANTHER" id="PTHR23501:SF109">
    <property type="entry name" value="MAJOR FACILITATOR SUPERFAMILY (MFS) PROFILE DOMAIN-CONTAINING PROTEIN-RELATED"/>
    <property type="match status" value="1"/>
</dbReference>
<evidence type="ECO:0000256" key="4">
    <source>
        <dbReference type="ARBA" id="ARBA00022989"/>
    </source>
</evidence>
<evidence type="ECO:0000256" key="7">
    <source>
        <dbReference type="SAM" id="Phobius"/>
    </source>
</evidence>
<feature type="transmembrane region" description="Helical" evidence="7">
    <location>
        <begin position="84"/>
        <end position="102"/>
    </location>
</feature>
<feature type="transmembrane region" description="Helical" evidence="7">
    <location>
        <begin position="204"/>
        <end position="223"/>
    </location>
</feature>
<dbReference type="EMBL" id="JAVRRF010000051">
    <property type="protein sequence ID" value="KAK5048797.1"/>
    <property type="molecule type" value="Genomic_DNA"/>
</dbReference>
<feature type="transmembrane region" description="Helical" evidence="7">
    <location>
        <begin position="138"/>
        <end position="158"/>
    </location>
</feature>
<keyword evidence="4 7" id="KW-1133">Transmembrane helix</keyword>
<sequence>MANLDDTAKNETPLTYTSEKSNIHAVKDQTQETADIPRGYWRSSIFLGSLAAIGMGLLSAIGGFGLLAPILGIVNQDIGPSKNLSWLSIVYTMAIAVGLTVVGRFTDIFGRRHTFIGGAVLGVVGSIVSSRANSIETLIGGMLLIGLAASTQVSYFYVTAELVPRKYRFIGVAGTYGLAAPATSISPVIAYACVAHTSAGWRTVFYILIGCNSVALLCWVLFYRPPTFEMKHRGQQKIEYAKKFDYLGLLLFVGGLVVFLIGIEWGGNLYSWSSARVICTIVVGGPALIVFVVWELYARLAEPLVPITLLADTGWTAAVVISGLAASVYYGFSVVWPNMVSIMFTTGDLVKDGALASILGIAWVCGSLTAGTTTTVLKHVKLQLIVTFLLGGIFLGSMATSNPDSRTRSCILLAFANFCFGWAEGQSLVSTTLALPNQQEMGTGCGFGGSVRFAISTIASVVYSTVLSHRLAVTIPDHVTPAVLKAGLPQSSVAEFLTNLVSGLPLKNVPGIDTSIILAGANAYEYACSDAYRTIFFVAIAFCGVGVIAAFSLPNLDALMTNDVETSLHHRNGDQESKVHERAVVVRTP</sequence>
<feature type="domain" description="Major facilitator superfamily (MFS) profile" evidence="8">
    <location>
        <begin position="49"/>
        <end position="558"/>
    </location>
</feature>
<feature type="transmembrane region" description="Helical" evidence="7">
    <location>
        <begin position="309"/>
        <end position="332"/>
    </location>
</feature>
<dbReference type="InterPro" id="IPR036259">
    <property type="entry name" value="MFS_trans_sf"/>
</dbReference>
<proteinExistence type="predicted"/>
<evidence type="ECO:0000256" key="2">
    <source>
        <dbReference type="ARBA" id="ARBA00022448"/>
    </source>
</evidence>
<feature type="transmembrane region" description="Helical" evidence="7">
    <location>
        <begin position="45"/>
        <end position="72"/>
    </location>
</feature>
<keyword evidence="3 7" id="KW-0812">Transmembrane</keyword>
<dbReference type="InterPro" id="IPR020846">
    <property type="entry name" value="MFS_dom"/>
</dbReference>
<comment type="caution">
    <text evidence="9">The sequence shown here is derived from an EMBL/GenBank/DDBJ whole genome shotgun (WGS) entry which is preliminary data.</text>
</comment>
<dbReference type="InterPro" id="IPR053791">
    <property type="entry name" value="MFS_Tri12-like"/>
</dbReference>
<evidence type="ECO:0000256" key="1">
    <source>
        <dbReference type="ARBA" id="ARBA00004141"/>
    </source>
</evidence>
<name>A0ABR0IVC7_9EURO</name>
<feature type="transmembrane region" description="Helical" evidence="7">
    <location>
        <begin position="382"/>
        <end position="400"/>
    </location>
</feature>
<feature type="transmembrane region" description="Helical" evidence="7">
    <location>
        <begin position="170"/>
        <end position="192"/>
    </location>
</feature>
<reference evidence="9 10" key="1">
    <citation type="submission" date="2023-08" db="EMBL/GenBank/DDBJ databases">
        <title>Black Yeasts Isolated from many extreme environments.</title>
        <authorList>
            <person name="Coleine C."/>
            <person name="Stajich J.E."/>
            <person name="Selbmann L."/>
        </authorList>
    </citation>
    <scope>NUCLEOTIDE SEQUENCE [LARGE SCALE GENOMIC DNA]</scope>
    <source>
        <strain evidence="9 10">CCFEE 6328</strain>
    </source>
</reference>
<dbReference type="CDD" id="cd06179">
    <property type="entry name" value="MFS_TRI12_like"/>
    <property type="match status" value="1"/>
</dbReference>
<evidence type="ECO:0000256" key="6">
    <source>
        <dbReference type="SAM" id="MobiDB-lite"/>
    </source>
</evidence>
<dbReference type="PANTHER" id="PTHR23501">
    <property type="entry name" value="MAJOR FACILITATOR SUPERFAMILY"/>
    <property type="match status" value="1"/>
</dbReference>
<evidence type="ECO:0000256" key="5">
    <source>
        <dbReference type="ARBA" id="ARBA00023136"/>
    </source>
</evidence>
<feature type="transmembrane region" description="Helical" evidence="7">
    <location>
        <begin position="244"/>
        <end position="263"/>
    </location>
</feature>
<comment type="subcellular location">
    <subcellularLocation>
        <location evidence="1">Membrane</location>
        <topology evidence="1">Multi-pass membrane protein</topology>
    </subcellularLocation>
</comment>
<dbReference type="Proteomes" id="UP001345691">
    <property type="component" value="Unassembled WGS sequence"/>
</dbReference>
<feature type="transmembrane region" description="Helical" evidence="7">
    <location>
        <begin position="352"/>
        <end position="370"/>
    </location>
</feature>
<organism evidence="9 10">
    <name type="scientific">Exophiala sideris</name>
    <dbReference type="NCBI Taxonomy" id="1016849"/>
    <lineage>
        <taxon>Eukaryota</taxon>
        <taxon>Fungi</taxon>
        <taxon>Dikarya</taxon>
        <taxon>Ascomycota</taxon>
        <taxon>Pezizomycotina</taxon>
        <taxon>Eurotiomycetes</taxon>
        <taxon>Chaetothyriomycetidae</taxon>
        <taxon>Chaetothyriales</taxon>
        <taxon>Herpotrichiellaceae</taxon>
        <taxon>Exophiala</taxon>
    </lineage>
</organism>
<protein>
    <recommendedName>
        <fullName evidence="8">Major facilitator superfamily (MFS) profile domain-containing protein</fullName>
    </recommendedName>
</protein>
<evidence type="ECO:0000259" key="8">
    <source>
        <dbReference type="PROSITE" id="PS50850"/>
    </source>
</evidence>
<dbReference type="Gene3D" id="1.20.1250.20">
    <property type="entry name" value="MFS general substrate transporter like domains"/>
    <property type="match status" value="1"/>
</dbReference>
<keyword evidence="5 7" id="KW-0472">Membrane</keyword>
<dbReference type="InterPro" id="IPR010573">
    <property type="entry name" value="MFS_Str1/Tri12-like"/>
</dbReference>
<feature type="transmembrane region" description="Helical" evidence="7">
    <location>
        <begin position="535"/>
        <end position="553"/>
    </location>
</feature>
<dbReference type="SUPFAM" id="SSF103473">
    <property type="entry name" value="MFS general substrate transporter"/>
    <property type="match status" value="1"/>
</dbReference>
<keyword evidence="2" id="KW-0813">Transport</keyword>
<accession>A0ABR0IVC7</accession>
<evidence type="ECO:0000313" key="9">
    <source>
        <dbReference type="EMBL" id="KAK5048797.1"/>
    </source>
</evidence>